<keyword evidence="2 4" id="KW-0862">Zinc</keyword>
<reference evidence="10" key="1">
    <citation type="submission" date="2021-01" db="EMBL/GenBank/DDBJ databases">
        <authorList>
            <person name="Zahm M."/>
            <person name="Roques C."/>
            <person name="Cabau C."/>
            <person name="Klopp C."/>
            <person name="Donnadieu C."/>
            <person name="Jouanno E."/>
            <person name="Lampietro C."/>
            <person name="Louis A."/>
            <person name="Herpin A."/>
            <person name="Echchiki A."/>
            <person name="Berthelot C."/>
            <person name="Parey E."/>
            <person name="Roest-Crollius H."/>
            <person name="Braasch I."/>
            <person name="Postlethwait J."/>
            <person name="Bobe J."/>
            <person name="Montfort J."/>
            <person name="Bouchez O."/>
            <person name="Begum T."/>
            <person name="Mejri S."/>
            <person name="Adams A."/>
            <person name="Chen W.-J."/>
            <person name="Guiguen Y."/>
        </authorList>
    </citation>
    <scope>NUCLEOTIDE SEQUENCE</scope>
    <source>
        <tissue evidence="10">Blood</tissue>
    </source>
</reference>
<dbReference type="PROSITE" id="PS00478">
    <property type="entry name" value="LIM_DOMAIN_1"/>
    <property type="match status" value="1"/>
</dbReference>
<feature type="compositionally biased region" description="Polar residues" evidence="6">
    <location>
        <begin position="226"/>
        <end position="243"/>
    </location>
</feature>
<dbReference type="SUPFAM" id="SSF47576">
    <property type="entry name" value="Calponin-homology domain, CH-domain"/>
    <property type="match status" value="1"/>
</dbReference>
<accession>A0A8T3CKT7</accession>
<evidence type="ECO:0000259" key="8">
    <source>
        <dbReference type="PROSITE" id="PS50023"/>
    </source>
</evidence>
<feature type="region of interest" description="Disordered" evidence="6">
    <location>
        <begin position="345"/>
        <end position="387"/>
    </location>
</feature>
<feature type="domain" description="BMERB" evidence="9">
    <location>
        <begin position="391"/>
        <end position="538"/>
    </location>
</feature>
<feature type="coiled-coil region" evidence="5">
    <location>
        <begin position="401"/>
        <end position="435"/>
    </location>
</feature>
<dbReference type="SUPFAM" id="SSF57716">
    <property type="entry name" value="Glucocorticoid receptor-like (DNA-binding domain)"/>
    <property type="match status" value="2"/>
</dbReference>
<evidence type="ECO:0000313" key="10">
    <source>
        <dbReference type="EMBL" id="KAI1884571.1"/>
    </source>
</evidence>
<dbReference type="InterPro" id="IPR001715">
    <property type="entry name" value="CH_dom"/>
</dbReference>
<dbReference type="Pfam" id="PF00412">
    <property type="entry name" value="LIM"/>
    <property type="match status" value="1"/>
</dbReference>
<dbReference type="OrthoDB" id="8062037at2759"/>
<keyword evidence="5" id="KW-0175">Coiled coil</keyword>
<comment type="caution">
    <text evidence="10">The sequence shown here is derived from an EMBL/GenBank/DDBJ whole genome shotgun (WGS) entry which is preliminary data.</text>
</comment>
<gene>
    <name evidence="10" type="ORF">AGOR_G00227760</name>
</gene>
<dbReference type="InterPro" id="IPR036872">
    <property type="entry name" value="CH_dom_sf"/>
</dbReference>
<dbReference type="PANTHER" id="PTHR23167:SF89">
    <property type="entry name" value="MICAL-LIKE PROTEIN 1"/>
    <property type="match status" value="1"/>
</dbReference>
<dbReference type="FunFam" id="1.10.418.10:FF:000112">
    <property type="entry name" value="MICAL like 1"/>
    <property type="match status" value="1"/>
</dbReference>
<dbReference type="PROSITE" id="PS51848">
    <property type="entry name" value="BMERB"/>
    <property type="match status" value="1"/>
</dbReference>
<dbReference type="SMART" id="SM00132">
    <property type="entry name" value="LIM"/>
    <property type="match status" value="1"/>
</dbReference>
<dbReference type="Pfam" id="PF00307">
    <property type="entry name" value="CH"/>
    <property type="match status" value="1"/>
</dbReference>
<keyword evidence="11" id="KW-1185">Reference proteome</keyword>
<dbReference type="CDD" id="cd09444">
    <property type="entry name" value="LIM_Mical_like_1"/>
    <property type="match status" value="1"/>
</dbReference>
<evidence type="ECO:0008006" key="12">
    <source>
        <dbReference type="Google" id="ProtNLM"/>
    </source>
</evidence>
<evidence type="ECO:0000256" key="6">
    <source>
        <dbReference type="SAM" id="MobiDB-lite"/>
    </source>
</evidence>
<feature type="domain" description="LIM zinc-binding" evidence="8">
    <location>
        <begin position="126"/>
        <end position="188"/>
    </location>
</feature>
<dbReference type="SMART" id="SM01203">
    <property type="entry name" value="DUF3585"/>
    <property type="match status" value="1"/>
</dbReference>
<dbReference type="GO" id="GO:0046872">
    <property type="term" value="F:metal ion binding"/>
    <property type="evidence" value="ECO:0007669"/>
    <property type="project" value="UniProtKB-KW"/>
</dbReference>
<dbReference type="AlphaFoldDB" id="A0A8T3CKT7"/>
<feature type="compositionally biased region" description="Basic and acidic residues" evidence="6">
    <location>
        <begin position="187"/>
        <end position="200"/>
    </location>
</feature>
<dbReference type="InterPro" id="IPR050540">
    <property type="entry name" value="F-actin_Monoox_Mical"/>
</dbReference>
<keyword evidence="3 4" id="KW-0440">LIM domain</keyword>
<dbReference type="Pfam" id="PF12130">
    <property type="entry name" value="bMERB_dom"/>
    <property type="match status" value="1"/>
</dbReference>
<evidence type="ECO:0000256" key="2">
    <source>
        <dbReference type="ARBA" id="ARBA00022833"/>
    </source>
</evidence>
<feature type="domain" description="Calponin-homology (CH)" evidence="7">
    <location>
        <begin position="1"/>
        <end position="74"/>
    </location>
</feature>
<dbReference type="EMBL" id="JAERUA010000022">
    <property type="protein sequence ID" value="KAI1884571.1"/>
    <property type="molecule type" value="Genomic_DNA"/>
</dbReference>
<sequence length="583" mass="65535">MAFCAIIHKHRPDLIDFESLSKDNVYDNNRLAFETAESELGIPALLDPEDMVSMKVPDRLSIITYVSQFYNFFTNNSQANPVPSERPSGTVQIKFSTRRLVTTGNDQVMESKERGGDQSKRETLSSTCAACQKHVHLVQRHLVDGKLYHRNCFRCRECSSTLLPGSYKVGSEAGFLVCTHHVANHSSRPDLSNHHGDRGRPVPAPRRACNPPSAPRPTPRSRPSKVTDSPTANGDSDGSSKTSWFPKKNLSPQGVPASPVEPANPGILPASVGSPGPKTVGPSNTAGPGSPKSKRRPAPGVPLHSPTVPSQSLAPCLSPVRYQHPAPTLKWVTLPHHCPHLRVRGLVRRTPSIKKAPPTNSSPKPKPRASEDSSRPTRPPAPGHGFPLIKRKVQTDEFIPVEDIQMEMAELERRLDQLELRGVELEKSLRDCQNDEEEETLLVDWFTLIHEKHMMVRREAELVYTAKQQNLEERQADVEYELRCLLNKPEREWIEDDRDREQQLMVELVAIIEERNHIINSMDQDKQREEVEDKLLAAMIKRKDFQRDSQKRRGAKFKPMKVLKMLSQKAEGNKSKVPLKSKS</sequence>
<dbReference type="PANTHER" id="PTHR23167">
    <property type="entry name" value="CALPONIN HOMOLOGY DOMAIN-CONTAINING PROTEIN DDB_G0272472-RELATED"/>
    <property type="match status" value="1"/>
</dbReference>
<dbReference type="InterPro" id="IPR022735">
    <property type="entry name" value="bMERB_dom"/>
</dbReference>
<dbReference type="PROSITE" id="PS50021">
    <property type="entry name" value="CH"/>
    <property type="match status" value="1"/>
</dbReference>
<dbReference type="Gene3D" id="1.10.418.10">
    <property type="entry name" value="Calponin-like domain"/>
    <property type="match status" value="1"/>
</dbReference>
<keyword evidence="1 4" id="KW-0479">Metal-binding</keyword>
<dbReference type="InterPro" id="IPR001781">
    <property type="entry name" value="Znf_LIM"/>
</dbReference>
<organism evidence="10 11">
    <name type="scientific">Albula goreensis</name>
    <dbReference type="NCBI Taxonomy" id="1534307"/>
    <lineage>
        <taxon>Eukaryota</taxon>
        <taxon>Metazoa</taxon>
        <taxon>Chordata</taxon>
        <taxon>Craniata</taxon>
        <taxon>Vertebrata</taxon>
        <taxon>Euteleostomi</taxon>
        <taxon>Actinopterygii</taxon>
        <taxon>Neopterygii</taxon>
        <taxon>Teleostei</taxon>
        <taxon>Albuliformes</taxon>
        <taxon>Albulidae</taxon>
        <taxon>Albula</taxon>
    </lineage>
</organism>
<proteinExistence type="predicted"/>
<evidence type="ECO:0000256" key="4">
    <source>
        <dbReference type="PROSITE-ProRule" id="PRU00125"/>
    </source>
</evidence>
<evidence type="ECO:0000256" key="1">
    <source>
        <dbReference type="ARBA" id="ARBA00022723"/>
    </source>
</evidence>
<dbReference type="PROSITE" id="PS50023">
    <property type="entry name" value="LIM_DOMAIN_2"/>
    <property type="match status" value="1"/>
</dbReference>
<name>A0A8T3CKT7_9TELE</name>
<dbReference type="Gene3D" id="2.10.110.10">
    <property type="entry name" value="Cysteine Rich Protein"/>
    <property type="match status" value="1"/>
</dbReference>
<feature type="region of interest" description="Disordered" evidence="6">
    <location>
        <begin position="185"/>
        <end position="311"/>
    </location>
</feature>
<evidence type="ECO:0000256" key="5">
    <source>
        <dbReference type="SAM" id="Coils"/>
    </source>
</evidence>
<protein>
    <recommendedName>
        <fullName evidence="12">MICAL-like protein 1</fullName>
    </recommendedName>
</protein>
<evidence type="ECO:0000259" key="7">
    <source>
        <dbReference type="PROSITE" id="PS50021"/>
    </source>
</evidence>
<evidence type="ECO:0000313" key="11">
    <source>
        <dbReference type="Proteomes" id="UP000829720"/>
    </source>
</evidence>
<evidence type="ECO:0000259" key="9">
    <source>
        <dbReference type="PROSITE" id="PS51848"/>
    </source>
</evidence>
<dbReference type="Proteomes" id="UP000829720">
    <property type="component" value="Unassembled WGS sequence"/>
</dbReference>
<evidence type="ECO:0000256" key="3">
    <source>
        <dbReference type="ARBA" id="ARBA00023038"/>
    </source>
</evidence>